<name>A0A5T8BI84_SALER</name>
<organism evidence="1">
    <name type="scientific">Salmonella enterica</name>
    <name type="common">Salmonella choleraesuis</name>
    <dbReference type="NCBI Taxonomy" id="28901"/>
    <lineage>
        <taxon>Bacteria</taxon>
        <taxon>Pseudomonadati</taxon>
        <taxon>Pseudomonadota</taxon>
        <taxon>Gammaproteobacteria</taxon>
        <taxon>Enterobacterales</taxon>
        <taxon>Enterobacteriaceae</taxon>
        <taxon>Salmonella</taxon>
    </lineage>
</organism>
<dbReference type="EMBL" id="AAGFSO010000036">
    <property type="protein sequence ID" value="EBN4403292.1"/>
    <property type="molecule type" value="Genomic_DNA"/>
</dbReference>
<accession>A0A5T8BI84</accession>
<gene>
    <name evidence="1" type="ORF">DSA09_25250</name>
</gene>
<evidence type="ECO:0000313" key="1">
    <source>
        <dbReference type="EMBL" id="EBN4403292.1"/>
    </source>
</evidence>
<protein>
    <submittedName>
        <fullName evidence="1">Uncharacterized protein</fullName>
    </submittedName>
</protein>
<comment type="caution">
    <text evidence="1">The sequence shown here is derived from an EMBL/GenBank/DDBJ whole genome shotgun (WGS) entry which is preliminary data.</text>
</comment>
<proteinExistence type="predicted"/>
<sequence length="351" mass="39790">MQLPEQDEFSDFFAANDDEQASLRRKFFLEKHKEPWLSESALEDYQALFMSIYGINIDWKEGTFSLLEALSDNQGEKPVTVKFDYDSEIETATINLVDTQYVFHHYPMGSDGFDTELVRIEHILANSGYTLRVYQNSTFSDTLSFLLIPSDEWKRVEQHYSPEHISAYFVPYGKQLVIPEVAAPVVNYVPRLIDVSRNMLVALWFACTSRPESTGLLFGISAAVVLGLEGSYGYDNGNYNEKFPHSEAEGEQHGDLPIVWQPPVVTKRIAAQSAQFVYSDVSHGRMGSLVLDSAVCHNGVLALAITSDMKKKFLKVLERSFDIRSITLFPDFDGFCRANSEGFSHLSNNRW</sequence>
<reference evidence="1" key="1">
    <citation type="submission" date="2018-07" db="EMBL/GenBank/DDBJ databases">
        <authorList>
            <consortium name="PulseNet: The National Subtyping Network for Foodborne Disease Surveillance"/>
            <person name="Tarr C.L."/>
            <person name="Trees E."/>
            <person name="Katz L.S."/>
            <person name="Carleton-Romer H.A."/>
            <person name="Stroika S."/>
            <person name="Kucerova Z."/>
            <person name="Roache K.F."/>
            <person name="Sabol A.L."/>
            <person name="Besser J."/>
            <person name="Gerner-Smidt P."/>
        </authorList>
    </citation>
    <scope>NUCLEOTIDE SEQUENCE</scope>
    <source>
        <strain evidence="1">PNUSAS044948</strain>
    </source>
</reference>
<dbReference type="AlphaFoldDB" id="A0A5T8BI84"/>